<reference evidence="2 3" key="1">
    <citation type="journal article" date="2024" name="Commun. Biol.">
        <title>Comparative genomic analysis of thermophilic fungi reveals convergent evolutionary adaptations and gene losses.</title>
        <authorList>
            <person name="Steindorff A.S."/>
            <person name="Aguilar-Pontes M.V."/>
            <person name="Robinson A.J."/>
            <person name="Andreopoulos B."/>
            <person name="LaButti K."/>
            <person name="Kuo A."/>
            <person name="Mondo S."/>
            <person name="Riley R."/>
            <person name="Otillar R."/>
            <person name="Haridas S."/>
            <person name="Lipzen A."/>
            <person name="Grimwood J."/>
            <person name="Schmutz J."/>
            <person name="Clum A."/>
            <person name="Reid I.D."/>
            <person name="Moisan M.C."/>
            <person name="Butler G."/>
            <person name="Nguyen T.T.M."/>
            <person name="Dewar K."/>
            <person name="Conant G."/>
            <person name="Drula E."/>
            <person name="Henrissat B."/>
            <person name="Hansel C."/>
            <person name="Singer S."/>
            <person name="Hutchinson M.I."/>
            <person name="de Vries R.P."/>
            <person name="Natvig D.O."/>
            <person name="Powell A.J."/>
            <person name="Tsang A."/>
            <person name="Grigoriev I.V."/>
        </authorList>
    </citation>
    <scope>NUCLEOTIDE SEQUENCE [LARGE SCALE GENOMIC DNA]</scope>
    <source>
        <strain evidence="2 3">CBS 494.80</strain>
    </source>
</reference>
<feature type="transmembrane region" description="Helical" evidence="1">
    <location>
        <begin position="438"/>
        <end position="458"/>
    </location>
</feature>
<feature type="transmembrane region" description="Helical" evidence="1">
    <location>
        <begin position="620"/>
        <end position="641"/>
    </location>
</feature>
<sequence length="692" mass="76987">MATPTSTLYISSTSFSIHPTSTFTVYPHLEYYASGILSSMGPARSSYFSSLATLDSSQCVDDNGFPCSSFERDVKEYVWCEIQPFCTINRPYTSLILPSPTTAAVTSGPWAPQNTAPGSVPTLGLFGDRGFAVNLFITLCWNLFIILVTCVFFVIILWLLCSMSSEAEADTTRRAFHLDAPFLLVLLCVWVLMTASCLFLIRISSTGTQMSLLDLNLALTRSFVTSTVASLANEILIDKCMRRINIQALHPKDHCHSSDSLRAASPDWLSTFHRAITGTLSLKEGRFIAGRLILRFGTSLSFVLLQPSLELGTPTYSVKTRLSWLDNNTAEWISSYEASVPYERRTYYLGVAIGVHICSIVAGFGMAHLTPWTAFDKRYEDQNLFDAYVPYLAKVPTGSIATSIQVANVLEHSELGLTTPAPSLTVHHRPGRQIQKKAYGVAFGISTTISMGLLLFAANASYREFIDYTCFDNIIGTTYNHCTTSAKANVARVAFAICFTIMGVGYSQIRDFMVWTCAVEQLTMSMHDREEPRTGTTRDNNGNTRQYIIDPFRGLDYLGLTSTFSLFQQSNRHRTQGTKSGSLQRMCFIQSVAVRLLTVFAVVGLSRARHLDINLDLRMVLWPMVFLWPVIFLPVLIWFVIPFQAPIGPQDGWRWAKLAFDAIGGEPGTYGVLRGLARISPDVLPFKRENLL</sequence>
<feature type="transmembrane region" description="Helical" evidence="1">
    <location>
        <begin position="588"/>
        <end position="608"/>
    </location>
</feature>
<name>A0ABR4D0V2_9HELO</name>
<keyword evidence="1" id="KW-0812">Transmembrane</keyword>
<dbReference type="Proteomes" id="UP001595075">
    <property type="component" value="Unassembled WGS sequence"/>
</dbReference>
<protein>
    <submittedName>
        <fullName evidence="2">Uncharacterized protein</fullName>
    </submittedName>
</protein>
<keyword evidence="1" id="KW-0472">Membrane</keyword>
<accession>A0ABR4D0V2</accession>
<organism evidence="2 3">
    <name type="scientific">Oculimacula yallundae</name>
    <dbReference type="NCBI Taxonomy" id="86028"/>
    <lineage>
        <taxon>Eukaryota</taxon>
        <taxon>Fungi</taxon>
        <taxon>Dikarya</taxon>
        <taxon>Ascomycota</taxon>
        <taxon>Pezizomycotina</taxon>
        <taxon>Leotiomycetes</taxon>
        <taxon>Helotiales</taxon>
        <taxon>Ploettnerulaceae</taxon>
        <taxon>Oculimacula</taxon>
    </lineage>
</organism>
<feature type="transmembrane region" description="Helical" evidence="1">
    <location>
        <begin position="135"/>
        <end position="160"/>
    </location>
</feature>
<dbReference type="EMBL" id="JAZHXI010000001">
    <property type="protein sequence ID" value="KAL2075749.1"/>
    <property type="molecule type" value="Genomic_DNA"/>
</dbReference>
<evidence type="ECO:0000313" key="2">
    <source>
        <dbReference type="EMBL" id="KAL2075749.1"/>
    </source>
</evidence>
<proteinExistence type="predicted"/>
<feature type="transmembrane region" description="Helical" evidence="1">
    <location>
        <begin position="347"/>
        <end position="369"/>
    </location>
</feature>
<evidence type="ECO:0000313" key="3">
    <source>
        <dbReference type="Proteomes" id="UP001595075"/>
    </source>
</evidence>
<gene>
    <name evidence="2" type="ORF">VTL71DRAFT_692</name>
</gene>
<keyword evidence="3" id="KW-1185">Reference proteome</keyword>
<evidence type="ECO:0000256" key="1">
    <source>
        <dbReference type="SAM" id="Phobius"/>
    </source>
</evidence>
<comment type="caution">
    <text evidence="2">The sequence shown here is derived from an EMBL/GenBank/DDBJ whole genome shotgun (WGS) entry which is preliminary data.</text>
</comment>
<keyword evidence="1" id="KW-1133">Transmembrane helix</keyword>
<feature type="transmembrane region" description="Helical" evidence="1">
    <location>
        <begin position="180"/>
        <end position="201"/>
    </location>
</feature>